<dbReference type="Proteomes" id="UP000306378">
    <property type="component" value="Unassembled WGS sequence"/>
</dbReference>
<evidence type="ECO:0000259" key="1">
    <source>
        <dbReference type="Pfam" id="PF01872"/>
    </source>
</evidence>
<reference evidence="2 3" key="1">
    <citation type="submission" date="2019-05" db="EMBL/GenBank/DDBJ databases">
        <title>Genomes sequences of two Nocardia cyriacigeorgica environmental isolates, type strains Nocardia asteroides ATCC 19247 and Nocardia cyriacigeorgica DSM 44484.</title>
        <authorList>
            <person name="Vautrin F."/>
            <person name="Bergeron E."/>
            <person name="Dubost A."/>
            <person name="Abrouk D."/>
            <person name="Rodriguez Nava V."/>
            <person name="Pujic P."/>
        </authorList>
    </citation>
    <scope>NUCLEOTIDE SEQUENCE [LARGE SCALE GENOMIC DNA]</scope>
    <source>
        <strain evidence="2 3">EML 446</strain>
    </source>
</reference>
<dbReference type="InterPro" id="IPR002734">
    <property type="entry name" value="RibDG_C"/>
</dbReference>
<dbReference type="PANTHER" id="PTHR38011:SF12">
    <property type="entry name" value="BIFUNCTIONAL DEAMINASE-REDUCTASE DOMAIN PROTEIN"/>
    <property type="match status" value="1"/>
</dbReference>
<dbReference type="GO" id="GO:0009231">
    <property type="term" value="P:riboflavin biosynthetic process"/>
    <property type="evidence" value="ECO:0007669"/>
    <property type="project" value="InterPro"/>
</dbReference>
<gene>
    <name evidence="2" type="ORF">FEK34_01930</name>
</gene>
<dbReference type="RefSeq" id="WP_138446124.1">
    <property type="nucleotide sequence ID" value="NZ_VBUT01000001.1"/>
</dbReference>
<proteinExistence type="predicted"/>
<dbReference type="EMBL" id="VBUT01000001">
    <property type="protein sequence ID" value="TLF82524.1"/>
    <property type="molecule type" value="Genomic_DNA"/>
</dbReference>
<dbReference type="GO" id="GO:0008703">
    <property type="term" value="F:5-amino-6-(5-phosphoribosylamino)uracil reductase activity"/>
    <property type="evidence" value="ECO:0007669"/>
    <property type="project" value="InterPro"/>
</dbReference>
<dbReference type="PANTHER" id="PTHR38011">
    <property type="entry name" value="DIHYDROFOLATE REDUCTASE FAMILY PROTEIN (AFU_ORTHOLOGUE AFUA_8G06820)"/>
    <property type="match status" value="1"/>
</dbReference>
<feature type="domain" description="Bacterial bifunctional deaminase-reductase C-terminal" evidence="1">
    <location>
        <begin position="4"/>
        <end position="190"/>
    </location>
</feature>
<dbReference type="InterPro" id="IPR050765">
    <property type="entry name" value="Riboflavin_Biosynth_HTPR"/>
</dbReference>
<dbReference type="Pfam" id="PF01872">
    <property type="entry name" value="RibD_C"/>
    <property type="match status" value="1"/>
</dbReference>
<name>A0A5R8P0X8_9NOCA</name>
<comment type="caution">
    <text evidence="2">The sequence shown here is derived from an EMBL/GenBank/DDBJ whole genome shotgun (WGS) entry which is preliminary data.</text>
</comment>
<evidence type="ECO:0000313" key="2">
    <source>
        <dbReference type="EMBL" id="TLF82524.1"/>
    </source>
</evidence>
<dbReference type="AlphaFoldDB" id="A0A5R8P0X8"/>
<dbReference type="Gene3D" id="3.40.430.10">
    <property type="entry name" value="Dihydrofolate Reductase, subunit A"/>
    <property type="match status" value="1"/>
</dbReference>
<protein>
    <submittedName>
        <fullName evidence="2">Deaminase</fullName>
    </submittedName>
</protein>
<dbReference type="InterPro" id="IPR024072">
    <property type="entry name" value="DHFR-like_dom_sf"/>
</dbReference>
<accession>A0A5R8P0X8</accession>
<organism evidence="2 3">
    <name type="scientific">Nocardia cyriacigeorgica</name>
    <dbReference type="NCBI Taxonomy" id="135487"/>
    <lineage>
        <taxon>Bacteria</taxon>
        <taxon>Bacillati</taxon>
        <taxon>Actinomycetota</taxon>
        <taxon>Actinomycetes</taxon>
        <taxon>Mycobacteriales</taxon>
        <taxon>Nocardiaceae</taxon>
        <taxon>Nocardia</taxon>
    </lineage>
</organism>
<dbReference type="SUPFAM" id="SSF53597">
    <property type="entry name" value="Dihydrofolate reductase-like"/>
    <property type="match status" value="1"/>
</dbReference>
<evidence type="ECO:0000313" key="3">
    <source>
        <dbReference type="Proteomes" id="UP000306378"/>
    </source>
</evidence>
<sequence>MGRVRVDLNISLDGYATTTDQTPDDPMGQDWNRLVAAYAATRTFRERVFGDTSGAGTTGVDDKYAAAYFEGVGAEIMGAGMFGLHAHPGDPDWKGWWGPNPPFGVPVYVLTHEQRPTLEMEGGTTFHFLQDTPEDALALAQKAAGDLDVRIGGGISVVRTYLAAGLVDQLHVGIAPILLGRGERLWDDLRELESGYTVNSEVAESGTIHVTFSR</sequence>